<proteinExistence type="predicted"/>
<dbReference type="AlphaFoldDB" id="A0A0A9HMN6"/>
<evidence type="ECO:0000313" key="1">
    <source>
        <dbReference type="EMBL" id="JAE34133.1"/>
    </source>
</evidence>
<name>A0A0A9HMN6_ARUDO</name>
<reference evidence="1" key="2">
    <citation type="journal article" date="2015" name="Data Brief">
        <title>Shoot transcriptome of the giant reed, Arundo donax.</title>
        <authorList>
            <person name="Barrero R.A."/>
            <person name="Guerrero F.D."/>
            <person name="Moolhuijzen P."/>
            <person name="Goolsby J.A."/>
            <person name="Tidwell J."/>
            <person name="Bellgard S.E."/>
            <person name="Bellgard M.I."/>
        </authorList>
    </citation>
    <scope>NUCLEOTIDE SEQUENCE</scope>
    <source>
        <tissue evidence="1">Shoot tissue taken approximately 20 cm above the soil surface</tissue>
    </source>
</reference>
<dbReference type="EMBL" id="GBRH01163763">
    <property type="protein sequence ID" value="JAE34133.1"/>
    <property type="molecule type" value="Transcribed_RNA"/>
</dbReference>
<organism evidence="1">
    <name type="scientific">Arundo donax</name>
    <name type="common">Giant reed</name>
    <name type="synonym">Donax arundinaceus</name>
    <dbReference type="NCBI Taxonomy" id="35708"/>
    <lineage>
        <taxon>Eukaryota</taxon>
        <taxon>Viridiplantae</taxon>
        <taxon>Streptophyta</taxon>
        <taxon>Embryophyta</taxon>
        <taxon>Tracheophyta</taxon>
        <taxon>Spermatophyta</taxon>
        <taxon>Magnoliopsida</taxon>
        <taxon>Liliopsida</taxon>
        <taxon>Poales</taxon>
        <taxon>Poaceae</taxon>
        <taxon>PACMAD clade</taxon>
        <taxon>Arundinoideae</taxon>
        <taxon>Arundineae</taxon>
        <taxon>Arundo</taxon>
    </lineage>
</organism>
<protein>
    <submittedName>
        <fullName evidence="1">Uncharacterized protein</fullName>
    </submittedName>
</protein>
<accession>A0A0A9HMN6</accession>
<reference evidence="1" key="1">
    <citation type="submission" date="2014-09" db="EMBL/GenBank/DDBJ databases">
        <authorList>
            <person name="Magalhaes I.L.F."/>
            <person name="Oliveira U."/>
            <person name="Santos F.R."/>
            <person name="Vidigal T.H.D.A."/>
            <person name="Brescovit A.D."/>
            <person name="Santos A.J."/>
        </authorList>
    </citation>
    <scope>NUCLEOTIDE SEQUENCE</scope>
    <source>
        <tissue evidence="1">Shoot tissue taken approximately 20 cm above the soil surface</tissue>
    </source>
</reference>
<sequence>MHCTVSTEIYQQGVIENAMILYMLICLHELRSDEHNRTIKPMVTKLSKDP</sequence>